<dbReference type="PANTHER" id="PTHR33116">
    <property type="entry name" value="REVERSE TRANSCRIPTASE ZINC-BINDING DOMAIN-CONTAINING PROTEIN-RELATED-RELATED"/>
    <property type="match status" value="1"/>
</dbReference>
<dbReference type="Gene3D" id="3.30.420.10">
    <property type="entry name" value="Ribonuclease H-like superfamily/Ribonuclease H"/>
    <property type="match status" value="1"/>
</dbReference>
<organism evidence="3 4">
    <name type="scientific">Panicum virgatum</name>
    <name type="common">Blackwell switchgrass</name>
    <dbReference type="NCBI Taxonomy" id="38727"/>
    <lineage>
        <taxon>Eukaryota</taxon>
        <taxon>Viridiplantae</taxon>
        <taxon>Streptophyta</taxon>
        <taxon>Embryophyta</taxon>
        <taxon>Tracheophyta</taxon>
        <taxon>Spermatophyta</taxon>
        <taxon>Magnoliopsida</taxon>
        <taxon>Liliopsida</taxon>
        <taxon>Poales</taxon>
        <taxon>Poaceae</taxon>
        <taxon>PACMAD clade</taxon>
        <taxon>Panicoideae</taxon>
        <taxon>Panicodae</taxon>
        <taxon>Paniceae</taxon>
        <taxon>Panicinae</taxon>
        <taxon>Panicum</taxon>
        <taxon>Panicum sect. Hiantes</taxon>
    </lineage>
</organism>
<dbReference type="GO" id="GO:0003676">
    <property type="term" value="F:nucleic acid binding"/>
    <property type="evidence" value="ECO:0007669"/>
    <property type="project" value="InterPro"/>
</dbReference>
<keyword evidence="4" id="KW-1185">Reference proteome</keyword>
<dbReference type="AlphaFoldDB" id="A0A8T0R427"/>
<dbReference type="InterPro" id="IPR012337">
    <property type="entry name" value="RNaseH-like_sf"/>
</dbReference>
<evidence type="ECO:0000259" key="2">
    <source>
        <dbReference type="Pfam" id="PF13966"/>
    </source>
</evidence>
<evidence type="ECO:0000313" key="4">
    <source>
        <dbReference type="Proteomes" id="UP000823388"/>
    </source>
</evidence>
<protein>
    <recommendedName>
        <fullName evidence="5">Reverse transcriptase zinc-binding domain-containing protein</fullName>
    </recommendedName>
</protein>
<accession>A0A8T0R427</accession>
<dbReference type="Proteomes" id="UP000823388">
    <property type="component" value="Chromosome 6N"/>
</dbReference>
<comment type="caution">
    <text evidence="3">The sequence shown here is derived from an EMBL/GenBank/DDBJ whole genome shotgun (WGS) entry which is preliminary data.</text>
</comment>
<dbReference type="Pfam" id="PF13456">
    <property type="entry name" value="RVT_3"/>
    <property type="match status" value="1"/>
</dbReference>
<sequence>MDNAELTGVALGPGCPSIHSILFADDLIICGEADIQQVHTINNILQSFCAMSGQTPSWSKSSILFSKKVSSVVRSQIKAIFPVDDFKANTMHLGHPLLITHRDKSKAYDFIYQKFKSRLTLTKANTLNHAGRLTLIQYVFASIPIYYMANILFTKKFLARITSIIRAFWWQGVQKEQQKKPIHYRSWNSICKPKKEGGLGIRKLELVNKGMLINTAWRFVHNPDSIIAKIIKAKYFPYASLWTAVTYLPKSTFWASILSIRHHLEKHVTIQLVEGNSLIWNQPWCPIWKEMHDRLNLEQNDYQIPNKVSDLWMPNSKKWDTNKIVTLFGQQTLDTLLQLPIISGFGLDILCWKLASNGLCSSNSAYKMLAIEETTNSPPINIPMQVLQILRQVCVDKTIQPRVKTFAWRLLRLALGTASRVHRIIPSIDETCSRCGRIENENHIFFECSFARAVWFGSALGLRADALPSSGHGLHIQVATILQQGQSLSTTGLIFSIMWCLWKSRNDHRFNNAHWSVARVLHEAVAIDRSYSLAMEEDLSLSNTPAHQANQQCLHLGTRPATVTIQLQDGPKIFCDASVCTQPPPNANQTGIGIFILTNPTNSVCDASFLQVAVPKIIDPLEAEAQALLLGAKLALALNLQVANLLTDNQIVATAAQEGSLLQNPGHWSLRPILADLAEATRGMHYSIIKIGREANKVADKLAKQARQAPIPSSCLYSCEALGHSQNCIVQMALQNFQWGMFCPISVLCL</sequence>
<feature type="domain" description="RNase H type-1" evidence="1">
    <location>
        <begin position="588"/>
        <end position="706"/>
    </location>
</feature>
<dbReference type="SUPFAM" id="SSF53098">
    <property type="entry name" value="Ribonuclease H-like"/>
    <property type="match status" value="1"/>
</dbReference>
<dbReference type="PANTHER" id="PTHR33116:SF78">
    <property type="entry name" value="OS12G0587133 PROTEIN"/>
    <property type="match status" value="1"/>
</dbReference>
<gene>
    <name evidence="3" type="ORF">PVAP13_6NG301437</name>
</gene>
<dbReference type="InterPro" id="IPR026960">
    <property type="entry name" value="RVT-Znf"/>
</dbReference>
<feature type="domain" description="Reverse transcriptase zinc-binding" evidence="2">
    <location>
        <begin position="363"/>
        <end position="455"/>
    </location>
</feature>
<dbReference type="InterPro" id="IPR036397">
    <property type="entry name" value="RNaseH_sf"/>
</dbReference>
<reference evidence="3" key="1">
    <citation type="submission" date="2020-05" db="EMBL/GenBank/DDBJ databases">
        <title>WGS assembly of Panicum virgatum.</title>
        <authorList>
            <person name="Lovell J.T."/>
            <person name="Jenkins J."/>
            <person name="Shu S."/>
            <person name="Juenger T.E."/>
            <person name="Schmutz J."/>
        </authorList>
    </citation>
    <scope>NUCLEOTIDE SEQUENCE</scope>
    <source>
        <strain evidence="3">AP13</strain>
    </source>
</reference>
<proteinExistence type="predicted"/>
<name>A0A8T0R427_PANVG</name>
<dbReference type="Pfam" id="PF13966">
    <property type="entry name" value="zf-RVT"/>
    <property type="match status" value="1"/>
</dbReference>
<evidence type="ECO:0008006" key="5">
    <source>
        <dbReference type="Google" id="ProtNLM"/>
    </source>
</evidence>
<dbReference type="EMBL" id="CM029048">
    <property type="protein sequence ID" value="KAG2579980.1"/>
    <property type="molecule type" value="Genomic_DNA"/>
</dbReference>
<evidence type="ECO:0000313" key="3">
    <source>
        <dbReference type="EMBL" id="KAG2579980.1"/>
    </source>
</evidence>
<dbReference type="InterPro" id="IPR002156">
    <property type="entry name" value="RNaseH_domain"/>
</dbReference>
<dbReference type="GO" id="GO:0004523">
    <property type="term" value="F:RNA-DNA hybrid ribonuclease activity"/>
    <property type="evidence" value="ECO:0007669"/>
    <property type="project" value="InterPro"/>
</dbReference>
<evidence type="ECO:0000259" key="1">
    <source>
        <dbReference type="Pfam" id="PF13456"/>
    </source>
</evidence>